<dbReference type="EMBL" id="REGN01005481">
    <property type="protein sequence ID" value="RNA13188.1"/>
    <property type="molecule type" value="Genomic_DNA"/>
</dbReference>
<dbReference type="AlphaFoldDB" id="A0A3M7QQE9"/>
<name>A0A3M7QQE9_BRAPC</name>
<evidence type="ECO:0000313" key="1">
    <source>
        <dbReference type="EMBL" id="RNA13188.1"/>
    </source>
</evidence>
<comment type="caution">
    <text evidence="1">The sequence shown here is derived from an EMBL/GenBank/DDBJ whole genome shotgun (WGS) entry which is preliminary data.</text>
</comment>
<keyword evidence="2" id="KW-1185">Reference proteome</keyword>
<organism evidence="1 2">
    <name type="scientific">Brachionus plicatilis</name>
    <name type="common">Marine rotifer</name>
    <name type="synonym">Brachionus muelleri</name>
    <dbReference type="NCBI Taxonomy" id="10195"/>
    <lineage>
        <taxon>Eukaryota</taxon>
        <taxon>Metazoa</taxon>
        <taxon>Spiralia</taxon>
        <taxon>Gnathifera</taxon>
        <taxon>Rotifera</taxon>
        <taxon>Eurotatoria</taxon>
        <taxon>Monogononta</taxon>
        <taxon>Pseudotrocha</taxon>
        <taxon>Ploima</taxon>
        <taxon>Brachionidae</taxon>
        <taxon>Brachionus</taxon>
    </lineage>
</organism>
<accession>A0A3M7QQE9</accession>
<proteinExistence type="predicted"/>
<dbReference type="Proteomes" id="UP000276133">
    <property type="component" value="Unassembled WGS sequence"/>
</dbReference>
<reference evidence="1 2" key="1">
    <citation type="journal article" date="2018" name="Sci. Rep.">
        <title>Genomic signatures of local adaptation to the degree of environmental predictability in rotifers.</title>
        <authorList>
            <person name="Franch-Gras L."/>
            <person name="Hahn C."/>
            <person name="Garcia-Roger E.M."/>
            <person name="Carmona M.J."/>
            <person name="Serra M."/>
            <person name="Gomez A."/>
        </authorList>
    </citation>
    <scope>NUCLEOTIDE SEQUENCE [LARGE SCALE GENOMIC DNA]</scope>
    <source>
        <strain evidence="1">HYR1</strain>
    </source>
</reference>
<evidence type="ECO:0000313" key="2">
    <source>
        <dbReference type="Proteomes" id="UP000276133"/>
    </source>
</evidence>
<gene>
    <name evidence="1" type="ORF">BpHYR1_009343</name>
</gene>
<protein>
    <submittedName>
        <fullName evidence="1">Uncharacterized protein</fullName>
    </submittedName>
</protein>
<sequence>MFGREYNENFLVKIRVKILDRKSCNRNKCSSSGLLTRPECIVSVLELVDGVGVCHCNSQGVPIVDYHVGECVCPL</sequence>